<dbReference type="EMBL" id="WHJE01000002">
    <property type="protein sequence ID" value="KAE8765990.1"/>
    <property type="molecule type" value="Genomic_DNA"/>
</dbReference>
<dbReference type="Proteomes" id="UP000451860">
    <property type="component" value="Unassembled WGS sequence"/>
</dbReference>
<protein>
    <submittedName>
        <fullName evidence="1">HAD hydrolase-like protein</fullName>
    </submittedName>
</protein>
<dbReference type="InterPro" id="IPR036412">
    <property type="entry name" value="HAD-like_sf"/>
</dbReference>
<dbReference type="InterPro" id="IPR023214">
    <property type="entry name" value="HAD_sf"/>
</dbReference>
<dbReference type="SFLD" id="SFLDS00003">
    <property type="entry name" value="Haloacid_Dehalogenase"/>
    <property type="match status" value="1"/>
</dbReference>
<dbReference type="InterPro" id="IPR050155">
    <property type="entry name" value="HAD-like_hydrolase_sf"/>
</dbReference>
<dbReference type="GO" id="GO:0005829">
    <property type="term" value="C:cytosol"/>
    <property type="evidence" value="ECO:0007669"/>
    <property type="project" value="TreeGrafter"/>
</dbReference>
<reference evidence="1 2" key="1">
    <citation type="submission" date="2019-10" db="EMBL/GenBank/DDBJ databases">
        <title>Georgenia wutianyii sp. nov. and Georgenia yuyongxinii sp. nov. isolated from plateau pika (Ochotona curzoniae) in the Qinghai-Tibet plateau of China.</title>
        <authorList>
            <person name="Tian Z."/>
        </authorList>
    </citation>
    <scope>NUCLEOTIDE SEQUENCE [LARGE SCALE GENOMIC DNA]</scope>
    <source>
        <strain evidence="1 2">DSM 21501</strain>
    </source>
</reference>
<accession>A0A7J5UUP7</accession>
<dbReference type="OrthoDB" id="9782449at2"/>
<organism evidence="1 2">
    <name type="scientific">Georgenia thermotolerans</name>
    <dbReference type="NCBI Taxonomy" id="527326"/>
    <lineage>
        <taxon>Bacteria</taxon>
        <taxon>Bacillati</taxon>
        <taxon>Actinomycetota</taxon>
        <taxon>Actinomycetes</taxon>
        <taxon>Micrococcales</taxon>
        <taxon>Bogoriellaceae</taxon>
        <taxon>Georgenia</taxon>
    </lineage>
</organism>
<keyword evidence="1" id="KW-0378">Hydrolase</keyword>
<dbReference type="SFLD" id="SFLDG01129">
    <property type="entry name" value="C1.5:_HAD__Beta-PGM__Phosphata"/>
    <property type="match status" value="1"/>
</dbReference>
<dbReference type="GO" id="GO:0008967">
    <property type="term" value="F:phosphoglycolate phosphatase activity"/>
    <property type="evidence" value="ECO:0007669"/>
    <property type="project" value="TreeGrafter"/>
</dbReference>
<dbReference type="InterPro" id="IPR023198">
    <property type="entry name" value="PGP-like_dom2"/>
</dbReference>
<dbReference type="RefSeq" id="WP_152201912.1">
    <property type="nucleotide sequence ID" value="NZ_VUKF01000009.1"/>
</dbReference>
<dbReference type="InterPro" id="IPR041492">
    <property type="entry name" value="HAD_2"/>
</dbReference>
<proteinExistence type="predicted"/>
<dbReference type="Pfam" id="PF13419">
    <property type="entry name" value="HAD_2"/>
    <property type="match status" value="1"/>
</dbReference>
<dbReference type="AlphaFoldDB" id="A0A7J5UUP7"/>
<dbReference type="PANTHER" id="PTHR43434:SF13">
    <property type="entry name" value="PHOSPHOGLYCOLATE PHOSPHATASE"/>
    <property type="match status" value="1"/>
</dbReference>
<dbReference type="PANTHER" id="PTHR43434">
    <property type="entry name" value="PHOSPHOGLYCOLATE PHOSPHATASE"/>
    <property type="match status" value="1"/>
</dbReference>
<dbReference type="Gene3D" id="1.10.150.240">
    <property type="entry name" value="Putative phosphatase, domain 2"/>
    <property type="match status" value="1"/>
</dbReference>
<evidence type="ECO:0000313" key="2">
    <source>
        <dbReference type="Proteomes" id="UP000451860"/>
    </source>
</evidence>
<dbReference type="SUPFAM" id="SSF56784">
    <property type="entry name" value="HAD-like"/>
    <property type="match status" value="1"/>
</dbReference>
<keyword evidence="2" id="KW-1185">Reference proteome</keyword>
<sequence>MPAPARSLVLVDWNGTVMDDLDRALAAINAATAEHGLPALDRPGFQRSFTLPMRTWLRNLGVPEDHLEAVEAAWNVEMQTSAPLRAGVADTLRVLRTAGVVTGVVTAANRAAMRYDVEHTGLRGVFDHVHTSVRDKAARLAALRPLGRRAYYVGDTAYDIECARTAGYVAIGVGAGYQAAAILAKAGADHHLEHFSELLDIVGPVRVA</sequence>
<gene>
    <name evidence="1" type="ORF">GB883_00845</name>
</gene>
<dbReference type="Gene3D" id="3.40.50.1000">
    <property type="entry name" value="HAD superfamily/HAD-like"/>
    <property type="match status" value="1"/>
</dbReference>
<comment type="caution">
    <text evidence="1">The sequence shown here is derived from an EMBL/GenBank/DDBJ whole genome shotgun (WGS) entry which is preliminary data.</text>
</comment>
<dbReference type="GO" id="GO:0006281">
    <property type="term" value="P:DNA repair"/>
    <property type="evidence" value="ECO:0007669"/>
    <property type="project" value="TreeGrafter"/>
</dbReference>
<name>A0A7J5UUP7_9MICO</name>
<evidence type="ECO:0000313" key="1">
    <source>
        <dbReference type="EMBL" id="KAE8765990.1"/>
    </source>
</evidence>